<evidence type="ECO:0000313" key="3">
    <source>
        <dbReference type="Proteomes" id="UP001519325"/>
    </source>
</evidence>
<feature type="region of interest" description="Disordered" evidence="1">
    <location>
        <begin position="71"/>
        <end position="97"/>
    </location>
</feature>
<protein>
    <submittedName>
        <fullName evidence="2">Uncharacterized protein</fullName>
    </submittedName>
</protein>
<keyword evidence="3" id="KW-1185">Reference proteome</keyword>
<evidence type="ECO:0000313" key="2">
    <source>
        <dbReference type="EMBL" id="MBP2191211.1"/>
    </source>
</evidence>
<reference evidence="2 3" key="1">
    <citation type="submission" date="2021-03" db="EMBL/GenBank/DDBJ databases">
        <title>Sequencing the genomes of 1000 actinobacteria strains.</title>
        <authorList>
            <person name="Klenk H.-P."/>
        </authorList>
    </citation>
    <scope>NUCLEOTIDE SEQUENCE [LARGE SCALE GENOMIC DNA]</scope>
    <source>
        <strain evidence="2 3">DSM 45516</strain>
    </source>
</reference>
<sequence>MDLDMEEEERDWDGEDDGDDDDIDFFAALPAAFALAAQLTQVRFAPEMLDRAMLVGPVAPRALASCRTSWPTALPETSGEMPGNSAMTMTAGPEPLRKMVRVLPS</sequence>
<accession>A0ABS4QHN7</accession>
<evidence type="ECO:0000256" key="1">
    <source>
        <dbReference type="SAM" id="MobiDB-lite"/>
    </source>
</evidence>
<organism evidence="2 3">
    <name type="scientific">Nocardia goodfellowii</name>
    <dbReference type="NCBI Taxonomy" id="882446"/>
    <lineage>
        <taxon>Bacteria</taxon>
        <taxon>Bacillati</taxon>
        <taxon>Actinomycetota</taxon>
        <taxon>Actinomycetes</taxon>
        <taxon>Mycobacteriales</taxon>
        <taxon>Nocardiaceae</taxon>
        <taxon>Nocardia</taxon>
    </lineage>
</organism>
<dbReference type="EMBL" id="JAGGMR010000001">
    <property type="protein sequence ID" value="MBP2191211.1"/>
    <property type="molecule type" value="Genomic_DNA"/>
</dbReference>
<name>A0ABS4QHN7_9NOCA</name>
<dbReference type="Proteomes" id="UP001519325">
    <property type="component" value="Unassembled WGS sequence"/>
</dbReference>
<gene>
    <name evidence="2" type="ORF">BJ987_004112</name>
</gene>
<feature type="region of interest" description="Disordered" evidence="1">
    <location>
        <begin position="1"/>
        <end position="21"/>
    </location>
</feature>
<comment type="caution">
    <text evidence="2">The sequence shown here is derived from an EMBL/GenBank/DDBJ whole genome shotgun (WGS) entry which is preliminary data.</text>
</comment>
<proteinExistence type="predicted"/>